<dbReference type="EMBL" id="SWCJ01000006">
    <property type="protein sequence ID" value="TKB55045.1"/>
    <property type="molecule type" value="Genomic_DNA"/>
</dbReference>
<accession>A0A4U1BP19</accession>
<protein>
    <submittedName>
        <fullName evidence="1">YkgJ family cysteine cluster protein</fullName>
    </submittedName>
</protein>
<reference evidence="1 2" key="1">
    <citation type="submission" date="2019-04" db="EMBL/GenBank/DDBJ databases">
        <authorList>
            <person name="Hwang J.C."/>
        </authorList>
    </citation>
    <scope>NUCLEOTIDE SEQUENCE [LARGE SCALE GENOMIC DNA]</scope>
    <source>
        <strain evidence="1 2">IMCC35002</strain>
    </source>
</reference>
<dbReference type="PANTHER" id="PTHR36931">
    <property type="entry name" value="UPF0153 PROTEIN YEIW"/>
    <property type="match status" value="1"/>
</dbReference>
<dbReference type="PANTHER" id="PTHR36931:SF1">
    <property type="entry name" value="UPF0153 PROTEIN YEIW"/>
    <property type="match status" value="1"/>
</dbReference>
<organism evidence="1 2">
    <name type="scientific">Ferrimonas aestuarii</name>
    <dbReference type="NCBI Taxonomy" id="2569539"/>
    <lineage>
        <taxon>Bacteria</taxon>
        <taxon>Pseudomonadati</taxon>
        <taxon>Pseudomonadota</taxon>
        <taxon>Gammaproteobacteria</taxon>
        <taxon>Alteromonadales</taxon>
        <taxon>Ferrimonadaceae</taxon>
        <taxon>Ferrimonas</taxon>
    </lineage>
</organism>
<dbReference type="AlphaFoldDB" id="A0A4U1BP19"/>
<dbReference type="Proteomes" id="UP000305675">
    <property type="component" value="Unassembled WGS sequence"/>
</dbReference>
<dbReference type="OrthoDB" id="9803986at2"/>
<evidence type="ECO:0000313" key="2">
    <source>
        <dbReference type="Proteomes" id="UP000305675"/>
    </source>
</evidence>
<sequence>MECRLGCGACCIAPSISSLNKPAGERCRHLDDNNLCQVFGKPERPQVCSDFKACDWVCGNSNEFAMRTLTELEQITLKQV</sequence>
<dbReference type="RefSeq" id="WP_136863431.1">
    <property type="nucleotide sequence ID" value="NZ_SWCJ01000006.1"/>
</dbReference>
<comment type="caution">
    <text evidence="1">The sequence shown here is derived from an EMBL/GenBank/DDBJ whole genome shotgun (WGS) entry which is preliminary data.</text>
</comment>
<keyword evidence="2" id="KW-1185">Reference proteome</keyword>
<name>A0A4U1BP19_9GAMM</name>
<evidence type="ECO:0000313" key="1">
    <source>
        <dbReference type="EMBL" id="TKB55045.1"/>
    </source>
</evidence>
<proteinExistence type="predicted"/>
<gene>
    <name evidence="1" type="ORF">FCL42_10815</name>
</gene>
<dbReference type="InterPro" id="IPR052572">
    <property type="entry name" value="UPF0153_domain"/>
</dbReference>